<dbReference type="Pfam" id="PF13102">
    <property type="entry name" value="Phage_int_SAM_5"/>
    <property type="match status" value="1"/>
</dbReference>
<dbReference type="PANTHER" id="PTHR30349:SF64">
    <property type="entry name" value="PROPHAGE INTEGRASE INTD-RELATED"/>
    <property type="match status" value="1"/>
</dbReference>
<comment type="caution">
    <text evidence="5">The sequence shown here is derived from an EMBL/GenBank/DDBJ whole genome shotgun (WGS) entry which is preliminary data.</text>
</comment>
<organism evidence="5 6">
    <name type="scientific">Mucilaginibacter defluvii</name>
    <dbReference type="NCBI Taxonomy" id="1196019"/>
    <lineage>
        <taxon>Bacteria</taxon>
        <taxon>Pseudomonadati</taxon>
        <taxon>Bacteroidota</taxon>
        <taxon>Sphingobacteriia</taxon>
        <taxon>Sphingobacteriales</taxon>
        <taxon>Sphingobacteriaceae</taxon>
        <taxon>Mucilaginibacter</taxon>
    </lineage>
</organism>
<evidence type="ECO:0000256" key="1">
    <source>
        <dbReference type="ARBA" id="ARBA00008857"/>
    </source>
</evidence>
<keyword evidence="3" id="KW-0233">DNA recombination</keyword>
<dbReference type="InterPro" id="IPR025269">
    <property type="entry name" value="SAM-like_dom"/>
</dbReference>
<accession>A0ABP9G9P6</accession>
<name>A0ABP9G9P6_9SPHI</name>
<dbReference type="EMBL" id="BAABJI010000002">
    <property type="protein sequence ID" value="GAA4925116.1"/>
    <property type="molecule type" value="Genomic_DNA"/>
</dbReference>
<proteinExistence type="inferred from homology"/>
<dbReference type="Gene3D" id="1.10.443.10">
    <property type="entry name" value="Intergrase catalytic core"/>
    <property type="match status" value="1"/>
</dbReference>
<dbReference type="RefSeq" id="WP_345332521.1">
    <property type="nucleotide sequence ID" value="NZ_BAABJI010000002.1"/>
</dbReference>
<dbReference type="PANTHER" id="PTHR30349">
    <property type="entry name" value="PHAGE INTEGRASE-RELATED"/>
    <property type="match status" value="1"/>
</dbReference>
<dbReference type="Pfam" id="PF00589">
    <property type="entry name" value="Phage_integrase"/>
    <property type="match status" value="1"/>
</dbReference>
<dbReference type="InterPro" id="IPR050090">
    <property type="entry name" value="Tyrosine_recombinase_XerCD"/>
</dbReference>
<dbReference type="SUPFAM" id="SSF56349">
    <property type="entry name" value="DNA breaking-rejoining enzymes"/>
    <property type="match status" value="1"/>
</dbReference>
<dbReference type="InterPro" id="IPR010998">
    <property type="entry name" value="Integrase_recombinase_N"/>
</dbReference>
<dbReference type="InterPro" id="IPR002104">
    <property type="entry name" value="Integrase_catalytic"/>
</dbReference>
<dbReference type="Gene3D" id="1.10.150.130">
    <property type="match status" value="1"/>
</dbReference>
<evidence type="ECO:0000256" key="2">
    <source>
        <dbReference type="ARBA" id="ARBA00023125"/>
    </source>
</evidence>
<sequence>MEIKGHRITIETLRDAFLGNVKEEKKITFKDLITYHNEQANTLLSQGTMKHYYVTQRYLVKFFDQKFNSDNINLCDLNYKFIADFELFLYNHKPKDHQKPMDTNGVLKHLIRLKKMVNLAVNLNWLPANPFVGFKMSRKKVDKEFLNEWELNAIETKEFDIERLNIVKDIFIFSCYTGLAYVDMVNLKPENIVVGSNGERWIKTFRQKTLVPVNTPILPKAMQIIERYRNNIRAEANGTIFPIISNQKLNSYLKEIADHAGIQKNLTFHVARHTFATTITLSNGVPIETVSKMLGHTKLATTQIYARVLDKKISEDMMRLRGKLKQVE</sequence>
<comment type="similarity">
    <text evidence="1">Belongs to the 'phage' integrase family.</text>
</comment>
<keyword evidence="2" id="KW-0238">DNA-binding</keyword>
<dbReference type="InterPro" id="IPR011010">
    <property type="entry name" value="DNA_brk_join_enz"/>
</dbReference>
<dbReference type="PROSITE" id="PS51898">
    <property type="entry name" value="TYR_RECOMBINASE"/>
    <property type="match status" value="1"/>
</dbReference>
<evidence type="ECO:0000259" key="4">
    <source>
        <dbReference type="PROSITE" id="PS51898"/>
    </source>
</evidence>
<dbReference type="Proteomes" id="UP001501436">
    <property type="component" value="Unassembled WGS sequence"/>
</dbReference>
<protein>
    <submittedName>
        <fullName evidence="5">Site-specific integrase</fullName>
    </submittedName>
</protein>
<evidence type="ECO:0000256" key="3">
    <source>
        <dbReference type="ARBA" id="ARBA00023172"/>
    </source>
</evidence>
<reference evidence="6" key="1">
    <citation type="journal article" date="2019" name="Int. J. Syst. Evol. Microbiol.">
        <title>The Global Catalogue of Microorganisms (GCM) 10K type strain sequencing project: providing services to taxonomists for standard genome sequencing and annotation.</title>
        <authorList>
            <consortium name="The Broad Institute Genomics Platform"/>
            <consortium name="The Broad Institute Genome Sequencing Center for Infectious Disease"/>
            <person name="Wu L."/>
            <person name="Ma J."/>
        </authorList>
    </citation>
    <scope>NUCLEOTIDE SEQUENCE [LARGE SCALE GENOMIC DNA]</scope>
    <source>
        <strain evidence="6">JCM 18283</strain>
    </source>
</reference>
<dbReference type="InterPro" id="IPR013762">
    <property type="entry name" value="Integrase-like_cat_sf"/>
</dbReference>
<gene>
    <name evidence="5" type="ORF">GCM10023313_31960</name>
</gene>
<feature type="domain" description="Tyr recombinase" evidence="4">
    <location>
        <begin position="141"/>
        <end position="319"/>
    </location>
</feature>
<evidence type="ECO:0000313" key="5">
    <source>
        <dbReference type="EMBL" id="GAA4925116.1"/>
    </source>
</evidence>
<dbReference type="CDD" id="cd01185">
    <property type="entry name" value="INTN1_C_like"/>
    <property type="match status" value="1"/>
</dbReference>
<evidence type="ECO:0000313" key="6">
    <source>
        <dbReference type="Proteomes" id="UP001501436"/>
    </source>
</evidence>
<keyword evidence="6" id="KW-1185">Reference proteome</keyword>